<reference evidence="2" key="1">
    <citation type="journal article" date="2023" name="BMC Genomics">
        <title>Chromosome-level genome assemblies of Cutaneotrichosporon spp. (Trichosporonales, Basidiomycota) reveal imbalanced evolution between nucleotide sequences and chromosome synteny.</title>
        <authorList>
            <person name="Kobayashi Y."/>
            <person name="Kayamori A."/>
            <person name="Aoki K."/>
            <person name="Shiwa Y."/>
            <person name="Matsutani M."/>
            <person name="Fujita N."/>
            <person name="Sugita T."/>
            <person name="Iwasaki W."/>
            <person name="Tanaka N."/>
            <person name="Takashima M."/>
        </authorList>
    </citation>
    <scope>NUCLEOTIDE SEQUENCE</scope>
    <source>
        <strain evidence="2">HIS019</strain>
    </source>
</reference>
<dbReference type="EMBL" id="AP028217">
    <property type="protein sequence ID" value="BEI94115.1"/>
    <property type="molecule type" value="Genomic_DNA"/>
</dbReference>
<evidence type="ECO:0000256" key="1">
    <source>
        <dbReference type="SAM" id="SignalP"/>
    </source>
</evidence>
<evidence type="ECO:0000313" key="2">
    <source>
        <dbReference type="EMBL" id="BEI94115.1"/>
    </source>
</evidence>
<name>A0AA48L902_9TREE</name>
<dbReference type="AlphaFoldDB" id="A0AA48L902"/>
<feature type="signal peptide" evidence="1">
    <location>
        <begin position="1"/>
        <end position="16"/>
    </location>
</feature>
<dbReference type="Proteomes" id="UP001233271">
    <property type="component" value="Chromosome 6"/>
</dbReference>
<dbReference type="GeneID" id="85497985"/>
<gene>
    <name evidence="2" type="ORF">CcaverHIS019_0605740</name>
</gene>
<protein>
    <submittedName>
        <fullName evidence="2">Uncharacterized protein</fullName>
    </submittedName>
</protein>
<dbReference type="RefSeq" id="XP_060459380.1">
    <property type="nucleotide sequence ID" value="XM_060603047.1"/>
</dbReference>
<accession>A0AA48L902</accession>
<keyword evidence="3" id="KW-1185">Reference proteome</keyword>
<feature type="chain" id="PRO_5041285428" evidence="1">
    <location>
        <begin position="17"/>
        <end position="177"/>
    </location>
</feature>
<dbReference type="KEGG" id="ccac:CcaHIS019_0605740"/>
<sequence length="177" mass="19312">MLLFPLLALFLPLVLAQGLGVSTSYWPVLSPSPTVPWVRGQKNLLSWRVAGGTGVQAFEIELHHWSRKVMQGALKIAYRYPMDALPGRYGNLGGGIEVELPSDIPTGEGFIVSFTSYYHGKVYAISEPFAILDQLPSNYTTPTGLASATYTATITSMPNPTQQWPLMLKGPEDKPSS</sequence>
<keyword evidence="1" id="KW-0732">Signal</keyword>
<evidence type="ECO:0000313" key="3">
    <source>
        <dbReference type="Proteomes" id="UP001233271"/>
    </source>
</evidence>
<organism evidence="2 3">
    <name type="scientific">Cutaneotrichosporon cavernicola</name>
    <dbReference type="NCBI Taxonomy" id="279322"/>
    <lineage>
        <taxon>Eukaryota</taxon>
        <taxon>Fungi</taxon>
        <taxon>Dikarya</taxon>
        <taxon>Basidiomycota</taxon>
        <taxon>Agaricomycotina</taxon>
        <taxon>Tremellomycetes</taxon>
        <taxon>Trichosporonales</taxon>
        <taxon>Trichosporonaceae</taxon>
        <taxon>Cutaneotrichosporon</taxon>
    </lineage>
</organism>
<proteinExistence type="predicted"/>